<reference evidence="2 3" key="1">
    <citation type="journal article" date="2018" name="Environ. Microbiol.">
        <title>Genomes of ubiquitous marine and hypersaline Hydrogenovibrio, Thiomicrorhabdus and Thiomicrospira spp. encode a diversity of mechanisms to sustain chemolithoautotrophy in heterogeneous environments.</title>
        <authorList>
            <person name="Scott K.M."/>
            <person name="Williams J."/>
            <person name="Porter C.M.B."/>
            <person name="Russel S."/>
            <person name="Harmer T.L."/>
            <person name="Paul J.H."/>
            <person name="Antonen K.M."/>
            <person name="Bridges M.K."/>
            <person name="Camper G.J."/>
            <person name="Campla C.K."/>
            <person name="Casella L.G."/>
            <person name="Chase E."/>
            <person name="Conrad J.W."/>
            <person name="Cruz M.C."/>
            <person name="Dunlap D.S."/>
            <person name="Duran L."/>
            <person name="Fahsbender E.M."/>
            <person name="Goldsmith D.B."/>
            <person name="Keeley R.F."/>
            <person name="Kondoff M.R."/>
            <person name="Kussy B.I."/>
            <person name="Lane M.K."/>
            <person name="Lawler S."/>
            <person name="Leigh B.A."/>
            <person name="Lewis C."/>
            <person name="Lostal L.M."/>
            <person name="Marking D."/>
            <person name="Mancera P.A."/>
            <person name="McClenthan E.C."/>
            <person name="McIntyre E.A."/>
            <person name="Mine J.A."/>
            <person name="Modi S."/>
            <person name="Moore B.D."/>
            <person name="Morgan W.A."/>
            <person name="Nelson K.M."/>
            <person name="Nguyen K.N."/>
            <person name="Ogburn N."/>
            <person name="Parrino D.G."/>
            <person name="Pedapudi A.D."/>
            <person name="Pelham R.P."/>
            <person name="Preece A.M."/>
            <person name="Rampersad E.A."/>
            <person name="Richardson J.C."/>
            <person name="Rodgers C.M."/>
            <person name="Schaffer B.L."/>
            <person name="Sheridan N.E."/>
            <person name="Solone M.R."/>
            <person name="Staley Z.R."/>
            <person name="Tabuchi M."/>
            <person name="Waide R.J."/>
            <person name="Wanjugi P.W."/>
            <person name="Young S."/>
            <person name="Clum A."/>
            <person name="Daum C."/>
            <person name="Huntemann M."/>
            <person name="Ivanova N."/>
            <person name="Kyrpides N."/>
            <person name="Mikhailova N."/>
            <person name="Palaniappan K."/>
            <person name="Pillay M."/>
            <person name="Reddy T.B.K."/>
            <person name="Shapiro N."/>
            <person name="Stamatis D."/>
            <person name="Varghese N."/>
            <person name="Woyke T."/>
            <person name="Boden R."/>
            <person name="Freyermuth S.K."/>
            <person name="Kerfeld C.A."/>
        </authorList>
    </citation>
    <scope>NUCLEOTIDE SEQUENCE [LARGE SCALE GENOMIC DNA]</scope>
    <source>
        <strain evidence="2 3">JR-2</strain>
    </source>
</reference>
<evidence type="ECO:0000313" key="2">
    <source>
        <dbReference type="EMBL" id="QAB15022.1"/>
    </source>
</evidence>
<organism evidence="2 3">
    <name type="scientific">Hydrogenovibrio thermophilus</name>
    <dbReference type="NCBI Taxonomy" id="265883"/>
    <lineage>
        <taxon>Bacteria</taxon>
        <taxon>Pseudomonadati</taxon>
        <taxon>Pseudomonadota</taxon>
        <taxon>Gammaproteobacteria</taxon>
        <taxon>Thiotrichales</taxon>
        <taxon>Piscirickettsiaceae</taxon>
        <taxon>Hydrogenovibrio</taxon>
    </lineage>
</organism>
<evidence type="ECO:0000256" key="1">
    <source>
        <dbReference type="SAM" id="Phobius"/>
    </source>
</evidence>
<dbReference type="Proteomes" id="UP000285478">
    <property type="component" value="Chromosome"/>
</dbReference>
<feature type="transmembrane region" description="Helical" evidence="1">
    <location>
        <begin position="41"/>
        <end position="61"/>
    </location>
</feature>
<keyword evidence="3" id="KW-1185">Reference proteome</keyword>
<dbReference type="EMBL" id="CP035033">
    <property type="protein sequence ID" value="QAB15022.1"/>
    <property type="molecule type" value="Genomic_DNA"/>
</dbReference>
<gene>
    <name evidence="2" type="ORF">EPV75_04715</name>
</gene>
<keyword evidence="1" id="KW-1133">Transmembrane helix</keyword>
<keyword evidence="1" id="KW-0812">Transmembrane</keyword>
<dbReference type="Pfam" id="PF10993">
    <property type="entry name" value="DUF2818"/>
    <property type="match status" value="1"/>
</dbReference>
<name>A0A410H286_9GAMM</name>
<feature type="transmembrane region" description="Helical" evidence="1">
    <location>
        <begin position="6"/>
        <end position="29"/>
    </location>
</feature>
<protein>
    <submittedName>
        <fullName evidence="2">DUF2818 family protein</fullName>
    </submittedName>
</protein>
<dbReference type="InterPro" id="IPR016768">
    <property type="entry name" value="UCP019883"/>
</dbReference>
<dbReference type="RefSeq" id="WP_128384624.1">
    <property type="nucleotide sequence ID" value="NZ_CP035033.1"/>
</dbReference>
<dbReference type="PIRSF" id="PIRSF019883">
    <property type="entry name" value="UCP019883"/>
    <property type="match status" value="1"/>
</dbReference>
<evidence type="ECO:0000313" key="3">
    <source>
        <dbReference type="Proteomes" id="UP000285478"/>
    </source>
</evidence>
<dbReference type="AlphaFoldDB" id="A0A410H286"/>
<sequence length="112" mass="13236">MTVDTAVWVLLVTAIVLANIPWILSNRVFIFIPVQKAKSIWFNFAEWFLYFLVTGIFAYLLENKAMGHVKPQEWEFYVVTFFMFAIFSFPGFIYRYNLKMFLDKARGKKQAA</sequence>
<proteinExistence type="predicted"/>
<dbReference type="KEGG" id="htr:EPV75_04715"/>
<keyword evidence="1" id="KW-0472">Membrane</keyword>
<accession>A0A410H286</accession>
<feature type="transmembrane region" description="Helical" evidence="1">
    <location>
        <begin position="76"/>
        <end position="96"/>
    </location>
</feature>